<reference evidence="2" key="1">
    <citation type="journal article" date="2016" name="Nat. Biotechnol.">
        <title>Sequencing wild and cultivated cassava and related species reveals extensive interspecific hybridization and genetic diversity.</title>
        <authorList>
            <person name="Bredeson J.V."/>
            <person name="Lyons J.B."/>
            <person name="Prochnik S.E."/>
            <person name="Wu G.A."/>
            <person name="Ha C.M."/>
            <person name="Edsinger-Gonzales E."/>
            <person name="Grimwood J."/>
            <person name="Schmutz J."/>
            <person name="Rabbi I.Y."/>
            <person name="Egesi C."/>
            <person name="Nauluvula P."/>
            <person name="Lebot V."/>
            <person name="Ndunguru J."/>
            <person name="Mkamilo G."/>
            <person name="Bart R.S."/>
            <person name="Setter T.L."/>
            <person name="Gleadow R.M."/>
            <person name="Kulakow P."/>
            <person name="Ferguson M.E."/>
            <person name="Rounsley S."/>
            <person name="Rokhsar D.S."/>
        </authorList>
    </citation>
    <scope>NUCLEOTIDE SEQUENCE [LARGE SCALE GENOMIC DNA]</scope>
    <source>
        <strain evidence="2">cv. AM560-2</strain>
    </source>
</reference>
<evidence type="ECO:0000313" key="1">
    <source>
        <dbReference type="EMBL" id="KAG8636433.1"/>
    </source>
</evidence>
<keyword evidence="2" id="KW-1185">Reference proteome</keyword>
<comment type="caution">
    <text evidence="1">The sequence shown here is derived from an EMBL/GenBank/DDBJ whole genome shotgun (WGS) entry which is preliminary data.</text>
</comment>
<proteinExistence type="predicted"/>
<evidence type="ECO:0000313" key="2">
    <source>
        <dbReference type="Proteomes" id="UP000091857"/>
    </source>
</evidence>
<name>A0ACB7G830_MANES</name>
<sequence>MKVYNTTNPCEANEYSVSVCWFMHHTVINFVFAALYQDGNVMTILRNCTSLDQEDIKIRRREFVFAILFGLKAVTHMCLMRPCSELLKILKSPVGTLIIHYHYRTFKIFIIAVFKLRDIVQILFFVFSSMVRF</sequence>
<organism evidence="1 2">
    <name type="scientific">Manihot esculenta</name>
    <name type="common">Cassava</name>
    <name type="synonym">Jatropha manihot</name>
    <dbReference type="NCBI Taxonomy" id="3983"/>
    <lineage>
        <taxon>Eukaryota</taxon>
        <taxon>Viridiplantae</taxon>
        <taxon>Streptophyta</taxon>
        <taxon>Embryophyta</taxon>
        <taxon>Tracheophyta</taxon>
        <taxon>Spermatophyta</taxon>
        <taxon>Magnoliopsida</taxon>
        <taxon>eudicotyledons</taxon>
        <taxon>Gunneridae</taxon>
        <taxon>Pentapetalae</taxon>
        <taxon>rosids</taxon>
        <taxon>fabids</taxon>
        <taxon>Malpighiales</taxon>
        <taxon>Euphorbiaceae</taxon>
        <taxon>Crotonoideae</taxon>
        <taxon>Manihoteae</taxon>
        <taxon>Manihot</taxon>
    </lineage>
</organism>
<dbReference type="EMBL" id="CM004402">
    <property type="protein sequence ID" value="KAG8636433.1"/>
    <property type="molecule type" value="Genomic_DNA"/>
</dbReference>
<accession>A0ACB7G830</accession>
<gene>
    <name evidence="1" type="ORF">MANES_16G133050v8</name>
</gene>
<protein>
    <submittedName>
        <fullName evidence="1">Uncharacterized protein</fullName>
    </submittedName>
</protein>
<dbReference type="Proteomes" id="UP000091857">
    <property type="component" value="Chromosome 16"/>
</dbReference>